<dbReference type="EMBL" id="CP039345">
    <property type="protein sequence ID" value="QCD79623.1"/>
    <property type="molecule type" value="Genomic_DNA"/>
</dbReference>
<evidence type="ECO:0000313" key="3">
    <source>
        <dbReference type="Proteomes" id="UP000501690"/>
    </source>
</evidence>
<sequence>MVLGDLLALSGECISLKREIEGSRRLGESDALGEGRARPSEIGSPKRDFASELL</sequence>
<evidence type="ECO:0000313" key="2">
    <source>
        <dbReference type="EMBL" id="QCD79623.1"/>
    </source>
</evidence>
<gene>
    <name evidence="2" type="ORF">DEO72_LG1g3269</name>
</gene>
<name>A0A4D6KSU0_VIGUN</name>
<evidence type="ECO:0000256" key="1">
    <source>
        <dbReference type="SAM" id="MobiDB-lite"/>
    </source>
</evidence>
<protein>
    <submittedName>
        <fullName evidence="2">Uncharacterized protein</fullName>
    </submittedName>
</protein>
<organism evidence="2 3">
    <name type="scientific">Vigna unguiculata</name>
    <name type="common">Cowpea</name>
    <dbReference type="NCBI Taxonomy" id="3917"/>
    <lineage>
        <taxon>Eukaryota</taxon>
        <taxon>Viridiplantae</taxon>
        <taxon>Streptophyta</taxon>
        <taxon>Embryophyta</taxon>
        <taxon>Tracheophyta</taxon>
        <taxon>Spermatophyta</taxon>
        <taxon>Magnoliopsida</taxon>
        <taxon>eudicotyledons</taxon>
        <taxon>Gunneridae</taxon>
        <taxon>Pentapetalae</taxon>
        <taxon>rosids</taxon>
        <taxon>fabids</taxon>
        <taxon>Fabales</taxon>
        <taxon>Fabaceae</taxon>
        <taxon>Papilionoideae</taxon>
        <taxon>50 kb inversion clade</taxon>
        <taxon>NPAAA clade</taxon>
        <taxon>indigoferoid/millettioid clade</taxon>
        <taxon>Phaseoleae</taxon>
        <taxon>Vigna</taxon>
    </lineage>
</organism>
<dbReference type="AlphaFoldDB" id="A0A4D6KSU0"/>
<reference evidence="2 3" key="1">
    <citation type="submission" date="2019-04" db="EMBL/GenBank/DDBJ databases">
        <title>An improved genome assembly and genetic linkage map for asparagus bean, Vigna unguiculata ssp. sesquipedialis.</title>
        <authorList>
            <person name="Xia Q."/>
            <person name="Zhang R."/>
            <person name="Dong Y."/>
        </authorList>
    </citation>
    <scope>NUCLEOTIDE SEQUENCE [LARGE SCALE GENOMIC DNA]</scope>
    <source>
        <tissue evidence="2">Leaf</tissue>
    </source>
</reference>
<accession>A0A4D6KSU0</accession>
<keyword evidence="3" id="KW-1185">Reference proteome</keyword>
<proteinExistence type="predicted"/>
<feature type="region of interest" description="Disordered" evidence="1">
    <location>
        <begin position="25"/>
        <end position="54"/>
    </location>
</feature>
<dbReference type="Proteomes" id="UP000501690">
    <property type="component" value="Linkage Group LG1"/>
</dbReference>